<feature type="transmembrane region" description="Helical" evidence="6">
    <location>
        <begin position="135"/>
        <end position="156"/>
    </location>
</feature>
<keyword evidence="5 6" id="KW-0472">Membrane</keyword>
<dbReference type="InterPro" id="IPR050189">
    <property type="entry name" value="MFS_Efflux_Transporters"/>
</dbReference>
<evidence type="ECO:0000256" key="4">
    <source>
        <dbReference type="ARBA" id="ARBA00022989"/>
    </source>
</evidence>
<keyword evidence="3 6" id="KW-0812">Transmembrane</keyword>
<dbReference type="InterPro" id="IPR020846">
    <property type="entry name" value="MFS_dom"/>
</dbReference>
<feature type="transmembrane region" description="Helical" evidence="6">
    <location>
        <begin position="38"/>
        <end position="57"/>
    </location>
</feature>
<feature type="domain" description="Major facilitator superfamily (MFS) profile" evidence="7">
    <location>
        <begin position="40"/>
        <end position="414"/>
    </location>
</feature>
<dbReference type="PANTHER" id="PTHR43124:SF3">
    <property type="entry name" value="CHLORAMPHENICOL EFFLUX PUMP RV0191"/>
    <property type="match status" value="1"/>
</dbReference>
<dbReference type="Pfam" id="PF07690">
    <property type="entry name" value="MFS_1"/>
    <property type="match status" value="1"/>
</dbReference>
<evidence type="ECO:0000256" key="6">
    <source>
        <dbReference type="SAM" id="Phobius"/>
    </source>
</evidence>
<reference evidence="9" key="1">
    <citation type="submission" date="2017-01" db="EMBL/GenBank/DDBJ databases">
        <title>Genome Analysis of Deinococcus marmoris KOPRI26562.</title>
        <authorList>
            <person name="Kim J.H."/>
            <person name="Oh H.-M."/>
        </authorList>
    </citation>
    <scope>NUCLEOTIDE SEQUENCE [LARGE SCALE GENOMIC DNA]</scope>
    <source>
        <strain evidence="9">PAMC 26633</strain>
    </source>
</reference>
<gene>
    <name evidence="8" type="ORF">BSU04_21230</name>
</gene>
<feature type="transmembrane region" description="Helical" evidence="6">
    <location>
        <begin position="168"/>
        <end position="190"/>
    </location>
</feature>
<dbReference type="Gene3D" id="1.20.1250.20">
    <property type="entry name" value="MFS general substrate transporter like domains"/>
    <property type="match status" value="1"/>
</dbReference>
<evidence type="ECO:0000313" key="8">
    <source>
        <dbReference type="EMBL" id="OXC76541.1"/>
    </source>
</evidence>
<proteinExistence type="predicted"/>
<dbReference type="EMBL" id="MTHB01000123">
    <property type="protein sequence ID" value="OXC76541.1"/>
    <property type="molecule type" value="Genomic_DNA"/>
</dbReference>
<evidence type="ECO:0000259" key="7">
    <source>
        <dbReference type="PROSITE" id="PS50850"/>
    </source>
</evidence>
<evidence type="ECO:0000256" key="5">
    <source>
        <dbReference type="ARBA" id="ARBA00023136"/>
    </source>
</evidence>
<comment type="caution">
    <text evidence="8">The sequence shown here is derived from an EMBL/GenBank/DDBJ whole genome shotgun (WGS) entry which is preliminary data.</text>
</comment>
<sequence>MDVHPLISPSGCPSLAGDSGLPVAPIPATEPASRGPSWLAVLSVAVGSFAFVATEYMPVGLLPQIARDLGVTPGTAGLMVTTPGIIAAMSAPALLLAAGRINRRLILLTLAVLLLASNLISAIAPTFAVMLIGRALLGASLGGFWTVALGASGQLVREDQSARASATIFMGITLATVIGVPLGTLIANLTSWRMSFVATAVLAAVALAAQTLFLPSLAPKAAMRADDFRAMLSRSNVRRSLLMVGLLFGAHFAAYTFITPFLERNASFSASWITAVLLGFGVVGFAANFAVSAIVTRHLKASLLLLGALVLAALFALPMVQASRAGVIAAVALWGLAYGAIPLCLSVWMQLSSPDRPEAGSSMFVSTVQIAIALGSLAGGAVVDHLGMAATLRFGGLLAALGVVVMMTFNTTRATLKEVLEK</sequence>
<feature type="transmembrane region" description="Helical" evidence="6">
    <location>
        <begin position="239"/>
        <end position="258"/>
    </location>
</feature>
<feature type="transmembrane region" description="Helical" evidence="6">
    <location>
        <begin position="363"/>
        <end position="383"/>
    </location>
</feature>
<accession>A0A226WZB9</accession>
<dbReference type="SUPFAM" id="SSF103473">
    <property type="entry name" value="MFS general substrate transporter"/>
    <property type="match status" value="1"/>
</dbReference>
<dbReference type="GO" id="GO:0022857">
    <property type="term" value="F:transmembrane transporter activity"/>
    <property type="evidence" value="ECO:0007669"/>
    <property type="project" value="InterPro"/>
</dbReference>
<dbReference type="InterPro" id="IPR036259">
    <property type="entry name" value="MFS_trans_sf"/>
</dbReference>
<feature type="transmembrane region" description="Helical" evidence="6">
    <location>
        <begin position="327"/>
        <end position="351"/>
    </location>
</feature>
<dbReference type="PANTHER" id="PTHR43124">
    <property type="entry name" value="PURINE EFFLUX PUMP PBUE"/>
    <property type="match status" value="1"/>
</dbReference>
<feature type="transmembrane region" description="Helical" evidence="6">
    <location>
        <begin position="105"/>
        <end position="129"/>
    </location>
</feature>
<name>A0A226WZB9_CABSO</name>
<evidence type="ECO:0000313" key="9">
    <source>
        <dbReference type="Proteomes" id="UP000214720"/>
    </source>
</evidence>
<feature type="transmembrane region" description="Helical" evidence="6">
    <location>
        <begin position="303"/>
        <end position="321"/>
    </location>
</feature>
<feature type="transmembrane region" description="Helical" evidence="6">
    <location>
        <begin position="389"/>
        <end position="409"/>
    </location>
</feature>
<evidence type="ECO:0000256" key="2">
    <source>
        <dbReference type="ARBA" id="ARBA00022475"/>
    </source>
</evidence>
<dbReference type="AlphaFoldDB" id="A0A226WZB9"/>
<dbReference type="GO" id="GO:0005886">
    <property type="term" value="C:plasma membrane"/>
    <property type="evidence" value="ECO:0007669"/>
    <property type="project" value="UniProtKB-SubCell"/>
</dbReference>
<feature type="transmembrane region" description="Helical" evidence="6">
    <location>
        <begin position="77"/>
        <end position="98"/>
    </location>
</feature>
<dbReference type="CDD" id="cd17324">
    <property type="entry name" value="MFS_NepI_like"/>
    <property type="match status" value="1"/>
</dbReference>
<feature type="transmembrane region" description="Helical" evidence="6">
    <location>
        <begin position="196"/>
        <end position="218"/>
    </location>
</feature>
<dbReference type="RefSeq" id="WP_089162278.1">
    <property type="nucleotide sequence ID" value="NZ_MTHB01000123.1"/>
</dbReference>
<dbReference type="eggNOG" id="COG2814">
    <property type="taxonomic scope" value="Bacteria"/>
</dbReference>
<comment type="subcellular location">
    <subcellularLocation>
        <location evidence="1">Cell membrane</location>
        <topology evidence="1">Multi-pass membrane protein</topology>
    </subcellularLocation>
</comment>
<dbReference type="InterPro" id="IPR011701">
    <property type="entry name" value="MFS"/>
</dbReference>
<dbReference type="PROSITE" id="PS50850">
    <property type="entry name" value="MFS"/>
    <property type="match status" value="1"/>
</dbReference>
<dbReference type="Proteomes" id="UP000214720">
    <property type="component" value="Unassembled WGS sequence"/>
</dbReference>
<evidence type="ECO:0000256" key="1">
    <source>
        <dbReference type="ARBA" id="ARBA00004651"/>
    </source>
</evidence>
<evidence type="ECO:0000256" key="3">
    <source>
        <dbReference type="ARBA" id="ARBA00022692"/>
    </source>
</evidence>
<keyword evidence="4 6" id="KW-1133">Transmembrane helix</keyword>
<keyword evidence="2" id="KW-1003">Cell membrane</keyword>
<dbReference type="OrthoDB" id="9812189at2"/>
<protein>
    <submittedName>
        <fullName evidence="8">Integral membrane transport protein</fullName>
    </submittedName>
</protein>
<organism evidence="8 9">
    <name type="scientific">Caballeronia sordidicola</name>
    <name type="common">Burkholderia sordidicola</name>
    <dbReference type="NCBI Taxonomy" id="196367"/>
    <lineage>
        <taxon>Bacteria</taxon>
        <taxon>Pseudomonadati</taxon>
        <taxon>Pseudomonadota</taxon>
        <taxon>Betaproteobacteria</taxon>
        <taxon>Burkholderiales</taxon>
        <taxon>Burkholderiaceae</taxon>
        <taxon>Caballeronia</taxon>
    </lineage>
</organism>
<feature type="transmembrane region" description="Helical" evidence="6">
    <location>
        <begin position="270"/>
        <end position="291"/>
    </location>
</feature>